<gene>
    <name evidence="3" type="ORF">K466DRAFT_541149</name>
</gene>
<dbReference type="Proteomes" id="UP000308197">
    <property type="component" value="Unassembled WGS sequence"/>
</dbReference>
<dbReference type="InterPro" id="IPR011993">
    <property type="entry name" value="PH-like_dom_sf"/>
</dbReference>
<feature type="region of interest" description="Disordered" evidence="1">
    <location>
        <begin position="14"/>
        <end position="88"/>
    </location>
</feature>
<feature type="compositionally biased region" description="Polar residues" evidence="1">
    <location>
        <begin position="18"/>
        <end position="27"/>
    </location>
</feature>
<organism evidence="3 4">
    <name type="scientific">Polyporus arcularius HHB13444</name>
    <dbReference type="NCBI Taxonomy" id="1314778"/>
    <lineage>
        <taxon>Eukaryota</taxon>
        <taxon>Fungi</taxon>
        <taxon>Dikarya</taxon>
        <taxon>Basidiomycota</taxon>
        <taxon>Agaricomycotina</taxon>
        <taxon>Agaricomycetes</taxon>
        <taxon>Polyporales</taxon>
        <taxon>Polyporaceae</taxon>
        <taxon>Polyporus</taxon>
    </lineage>
</organism>
<feature type="compositionally biased region" description="Basic and acidic residues" evidence="1">
    <location>
        <begin position="41"/>
        <end position="51"/>
    </location>
</feature>
<feature type="compositionally biased region" description="Basic and acidic residues" evidence="1">
    <location>
        <begin position="178"/>
        <end position="198"/>
    </location>
</feature>
<feature type="domain" description="PH" evidence="2">
    <location>
        <begin position="324"/>
        <end position="427"/>
    </location>
</feature>
<keyword evidence="4" id="KW-1185">Reference proteome</keyword>
<sequence>MSAKKLRSKLSAKFLLPLSTSTNRQPTSPRPSGVLGITADFSDKMFRREPKSAPLPPPPPPPKDMGRDRDRSNSLYEPHSPSSQAEWDDIRYAVMSPISESDASVIVISHQVRPPPNYARLPPVPDEMGVMSAPASPTVPPKPATTHTRSATSRIPIAAARMAATQRRAATISTPEEAELRRREARRRKEQEEQEALREEAARQARLKYEKEQQLLEAARDEAARKAALEQELRHAAEERRKREAIEREAEALSSMVAAERKRQDRERRRQETAKIQRMRHELEEQQLAQMRERQGWRERVDRERRTLAGRLESRKTKNARGLTVLLTGWVTVQSEDCLSYKRRYFQLREDALILFKDAEDDSKPLETIQLSRIQRIREWQDGYEELQSIPNSFALQIKDVRDPWNMFTDSSEDKENLLALLSSRVATR</sequence>
<dbReference type="Gene3D" id="2.30.29.30">
    <property type="entry name" value="Pleckstrin-homology domain (PH domain)/Phosphotyrosine-binding domain (PTB)"/>
    <property type="match status" value="1"/>
</dbReference>
<accession>A0A5C3PV59</accession>
<proteinExistence type="predicted"/>
<dbReference type="InterPro" id="IPR001849">
    <property type="entry name" value="PH_domain"/>
</dbReference>
<dbReference type="InParanoid" id="A0A5C3PV59"/>
<feature type="compositionally biased region" description="Pro residues" evidence="1">
    <location>
        <begin position="53"/>
        <end position="63"/>
    </location>
</feature>
<feature type="compositionally biased region" description="Pro residues" evidence="1">
    <location>
        <begin position="114"/>
        <end position="125"/>
    </location>
</feature>
<evidence type="ECO:0000313" key="4">
    <source>
        <dbReference type="Proteomes" id="UP000308197"/>
    </source>
</evidence>
<feature type="compositionally biased region" description="Low complexity" evidence="1">
    <location>
        <begin position="158"/>
        <end position="170"/>
    </location>
</feature>
<dbReference type="SUPFAM" id="SSF50729">
    <property type="entry name" value="PH domain-like"/>
    <property type="match status" value="1"/>
</dbReference>
<evidence type="ECO:0000313" key="3">
    <source>
        <dbReference type="EMBL" id="TFK91738.1"/>
    </source>
</evidence>
<dbReference type="PROSITE" id="PS50003">
    <property type="entry name" value="PH_DOMAIN"/>
    <property type="match status" value="1"/>
</dbReference>
<dbReference type="EMBL" id="ML211013">
    <property type="protein sequence ID" value="TFK91738.1"/>
    <property type="molecule type" value="Genomic_DNA"/>
</dbReference>
<evidence type="ECO:0000259" key="2">
    <source>
        <dbReference type="PROSITE" id="PS50003"/>
    </source>
</evidence>
<dbReference type="STRING" id="1314778.A0A5C3PV59"/>
<dbReference type="CDD" id="cd00821">
    <property type="entry name" value="PH"/>
    <property type="match status" value="1"/>
</dbReference>
<dbReference type="SMART" id="SM00233">
    <property type="entry name" value="PH"/>
    <property type="match status" value="1"/>
</dbReference>
<name>A0A5C3PV59_9APHY</name>
<dbReference type="AlphaFoldDB" id="A0A5C3PV59"/>
<dbReference type="Pfam" id="PF00169">
    <property type="entry name" value="PH"/>
    <property type="match status" value="1"/>
</dbReference>
<evidence type="ECO:0000256" key="1">
    <source>
        <dbReference type="SAM" id="MobiDB-lite"/>
    </source>
</evidence>
<reference evidence="3 4" key="1">
    <citation type="journal article" date="2019" name="Nat. Ecol. Evol.">
        <title>Megaphylogeny resolves global patterns of mushroom evolution.</title>
        <authorList>
            <person name="Varga T."/>
            <person name="Krizsan K."/>
            <person name="Foldi C."/>
            <person name="Dima B."/>
            <person name="Sanchez-Garcia M."/>
            <person name="Sanchez-Ramirez S."/>
            <person name="Szollosi G.J."/>
            <person name="Szarkandi J.G."/>
            <person name="Papp V."/>
            <person name="Albert L."/>
            <person name="Andreopoulos W."/>
            <person name="Angelini C."/>
            <person name="Antonin V."/>
            <person name="Barry K.W."/>
            <person name="Bougher N.L."/>
            <person name="Buchanan P."/>
            <person name="Buyck B."/>
            <person name="Bense V."/>
            <person name="Catcheside P."/>
            <person name="Chovatia M."/>
            <person name="Cooper J."/>
            <person name="Damon W."/>
            <person name="Desjardin D."/>
            <person name="Finy P."/>
            <person name="Geml J."/>
            <person name="Haridas S."/>
            <person name="Hughes K."/>
            <person name="Justo A."/>
            <person name="Karasinski D."/>
            <person name="Kautmanova I."/>
            <person name="Kiss B."/>
            <person name="Kocsube S."/>
            <person name="Kotiranta H."/>
            <person name="LaButti K.M."/>
            <person name="Lechner B.E."/>
            <person name="Liimatainen K."/>
            <person name="Lipzen A."/>
            <person name="Lukacs Z."/>
            <person name="Mihaltcheva S."/>
            <person name="Morgado L.N."/>
            <person name="Niskanen T."/>
            <person name="Noordeloos M.E."/>
            <person name="Ohm R.A."/>
            <person name="Ortiz-Santana B."/>
            <person name="Ovrebo C."/>
            <person name="Racz N."/>
            <person name="Riley R."/>
            <person name="Savchenko A."/>
            <person name="Shiryaev A."/>
            <person name="Soop K."/>
            <person name="Spirin V."/>
            <person name="Szebenyi C."/>
            <person name="Tomsovsky M."/>
            <person name="Tulloss R.E."/>
            <person name="Uehling J."/>
            <person name="Grigoriev I.V."/>
            <person name="Vagvolgyi C."/>
            <person name="Papp T."/>
            <person name="Martin F.M."/>
            <person name="Miettinen O."/>
            <person name="Hibbett D.S."/>
            <person name="Nagy L.G."/>
        </authorList>
    </citation>
    <scope>NUCLEOTIDE SEQUENCE [LARGE SCALE GENOMIC DNA]</scope>
    <source>
        <strain evidence="3 4">HHB13444</strain>
    </source>
</reference>
<protein>
    <recommendedName>
        <fullName evidence="2">PH domain-containing protein</fullName>
    </recommendedName>
</protein>
<feature type="region of interest" description="Disordered" evidence="1">
    <location>
        <begin position="114"/>
        <end position="198"/>
    </location>
</feature>